<keyword evidence="1" id="KW-0812">Transmembrane</keyword>
<organism evidence="2 3">
    <name type="scientific">Pseudocohnilembus persalinus</name>
    <name type="common">Ciliate</name>
    <dbReference type="NCBI Taxonomy" id="266149"/>
    <lineage>
        <taxon>Eukaryota</taxon>
        <taxon>Sar</taxon>
        <taxon>Alveolata</taxon>
        <taxon>Ciliophora</taxon>
        <taxon>Intramacronucleata</taxon>
        <taxon>Oligohymenophorea</taxon>
        <taxon>Scuticociliatia</taxon>
        <taxon>Philasterida</taxon>
        <taxon>Pseudocohnilembidae</taxon>
        <taxon>Pseudocohnilembus</taxon>
    </lineage>
</organism>
<reference evidence="2 3" key="1">
    <citation type="journal article" date="2015" name="Sci. Rep.">
        <title>Genome of the facultative scuticociliatosis pathogen Pseudocohnilembus persalinus provides insight into its virulence through horizontal gene transfer.</title>
        <authorList>
            <person name="Xiong J."/>
            <person name="Wang G."/>
            <person name="Cheng J."/>
            <person name="Tian M."/>
            <person name="Pan X."/>
            <person name="Warren A."/>
            <person name="Jiang C."/>
            <person name="Yuan D."/>
            <person name="Miao W."/>
        </authorList>
    </citation>
    <scope>NUCLEOTIDE SEQUENCE [LARGE SCALE GENOMIC DNA]</scope>
    <source>
        <strain evidence="2">36N120E</strain>
    </source>
</reference>
<proteinExistence type="predicted"/>
<dbReference type="Proteomes" id="UP000054937">
    <property type="component" value="Unassembled WGS sequence"/>
</dbReference>
<gene>
    <name evidence="2" type="ORF">PPERSA_10006</name>
</gene>
<dbReference type="InParanoid" id="A0A0V0QK62"/>
<keyword evidence="1" id="KW-1133">Transmembrane helix</keyword>
<accession>A0A0V0QK62</accession>
<evidence type="ECO:0000313" key="2">
    <source>
        <dbReference type="EMBL" id="KRX02389.1"/>
    </source>
</evidence>
<evidence type="ECO:0000256" key="1">
    <source>
        <dbReference type="SAM" id="Phobius"/>
    </source>
</evidence>
<feature type="transmembrane region" description="Helical" evidence="1">
    <location>
        <begin position="28"/>
        <end position="50"/>
    </location>
</feature>
<dbReference type="AlphaFoldDB" id="A0A0V0QK62"/>
<evidence type="ECO:0000313" key="3">
    <source>
        <dbReference type="Proteomes" id="UP000054937"/>
    </source>
</evidence>
<sequence length="138" mass="16153">MYKKFYPQKIEVAVDKIILPQEKSNGKLVCLFVFIVLITLLLFKSLVYSLEENFDNQPVVLLNGKNNNNLNENLNNLIIQLDRWSDLNPKHFPKIINLMISEETPLDYQQLQFVQKIIMENLKEHKITKNLPNGKNKA</sequence>
<comment type="caution">
    <text evidence="2">The sequence shown here is derived from an EMBL/GenBank/DDBJ whole genome shotgun (WGS) entry which is preliminary data.</text>
</comment>
<dbReference type="EMBL" id="LDAU01000155">
    <property type="protein sequence ID" value="KRX02389.1"/>
    <property type="molecule type" value="Genomic_DNA"/>
</dbReference>
<protein>
    <submittedName>
        <fullName evidence="2">Uncharacterized protein</fullName>
    </submittedName>
</protein>
<keyword evidence="1" id="KW-0472">Membrane</keyword>
<name>A0A0V0QK62_PSEPJ</name>
<keyword evidence="3" id="KW-1185">Reference proteome</keyword>